<dbReference type="Proteomes" id="UP000006272">
    <property type="component" value="Unassembled WGS sequence"/>
</dbReference>
<proteinExistence type="predicted"/>
<accession>K6GP06</accession>
<gene>
    <name evidence="2" type="ORF">B193_2568</name>
</gene>
<protein>
    <recommendedName>
        <fullName evidence="4">Cytosolic protein</fullName>
    </recommendedName>
</protein>
<comment type="caution">
    <text evidence="2">The sequence shown here is derived from an EMBL/GenBank/DDBJ whole genome shotgun (WGS) entry which is preliminary data.</text>
</comment>
<evidence type="ECO:0000313" key="3">
    <source>
        <dbReference type="Proteomes" id="UP000006272"/>
    </source>
</evidence>
<dbReference type="Pfam" id="PF19620">
    <property type="entry name" value="DUF6125"/>
    <property type="match status" value="1"/>
</dbReference>
<sequence length="274" mass="29603">MTHDTDQPNRSGGPGGMIPPGGEVPERQRLSGPPEAATAPEAALARQVVQAARQIGVHYGLWLAEAAHQFGPEAACRMESKVGQAYLPLLARRIERALKLPGTVEDLLAGLGRERLEALADALSVSWLAADGVWFRTVEDERGMHDAKRVNDTCWSRLGYYEALRAREALGIGEGGGLAAARACLEARLVARINKFDFVDETPEGFTLRMVDCRVQSARARQGLPPYPCVSGGTVEFTAFAAGVDPRLTMECVSCPPQTTRDDCACAWRFTLAP</sequence>
<dbReference type="PATRIC" id="fig|1206767.3.peg.2515"/>
<evidence type="ECO:0000256" key="1">
    <source>
        <dbReference type="SAM" id="MobiDB-lite"/>
    </source>
</evidence>
<dbReference type="EMBL" id="ALAO01000216">
    <property type="protein sequence ID" value="EKO38731.1"/>
    <property type="molecule type" value="Genomic_DNA"/>
</dbReference>
<feature type="region of interest" description="Disordered" evidence="1">
    <location>
        <begin position="1"/>
        <end position="39"/>
    </location>
</feature>
<name>K6GP06_9BACT</name>
<evidence type="ECO:0000313" key="2">
    <source>
        <dbReference type="EMBL" id="EKO38731.1"/>
    </source>
</evidence>
<dbReference type="AlphaFoldDB" id="K6GP06"/>
<evidence type="ECO:0008006" key="4">
    <source>
        <dbReference type="Google" id="ProtNLM"/>
    </source>
</evidence>
<reference evidence="2 3" key="1">
    <citation type="submission" date="2012-07" db="EMBL/GenBank/DDBJ databases">
        <title>Draft genome sequence of Desulfovibrio magneticus str. Maddingley MBC34 obtained from a metagenomic sequence of a methanogenic enrichment isolated from coal-seam formation water in Victoria, Australia.</title>
        <authorList>
            <person name="Greenfield P."/>
            <person name="Hendry P."/>
            <person name="Li D."/>
            <person name="Rosewarne C.P."/>
            <person name="Tran-Dinh N."/>
            <person name="Elbourne L.D.H."/>
            <person name="Paulsen I.T."/>
            <person name="Midgley D.J."/>
        </authorList>
    </citation>
    <scope>NUCLEOTIDE SEQUENCE [LARGE SCALE GENOMIC DNA]</scope>
    <source>
        <strain evidence="3">Maddingley MBC34</strain>
    </source>
</reference>
<organism evidence="2 3">
    <name type="scientific">Solidesulfovibrio magneticus str. Maddingley MBC34</name>
    <dbReference type="NCBI Taxonomy" id="1206767"/>
    <lineage>
        <taxon>Bacteria</taxon>
        <taxon>Pseudomonadati</taxon>
        <taxon>Thermodesulfobacteriota</taxon>
        <taxon>Desulfovibrionia</taxon>
        <taxon>Desulfovibrionales</taxon>
        <taxon>Desulfovibrionaceae</taxon>
        <taxon>Solidesulfovibrio</taxon>
    </lineage>
</organism>